<evidence type="ECO:0000256" key="1">
    <source>
        <dbReference type="SAM" id="MobiDB-lite"/>
    </source>
</evidence>
<feature type="compositionally biased region" description="Low complexity" evidence="1">
    <location>
        <begin position="56"/>
        <end position="95"/>
    </location>
</feature>
<feature type="region of interest" description="Disordered" evidence="1">
    <location>
        <begin position="37"/>
        <end position="127"/>
    </location>
</feature>
<comment type="caution">
    <text evidence="2">The sequence shown here is derived from an EMBL/GenBank/DDBJ whole genome shotgun (WGS) entry which is preliminary data.</text>
</comment>
<name>A0AAN9V6I9_9PEZI</name>
<sequence length="127" mass="13318">MAREGTRSATGNSSTLARHFLVSCFVSFHPHQPRVFQTIDTEPAIKRTTKPKKAKASPTATTPASSGTKAAKPAGVTKKTTAPKKPTAAVGAKVKAAVKKVESKAKGEPKTKKTAAAPKPKVVEEEK</sequence>
<proteinExistence type="predicted"/>
<evidence type="ECO:0000313" key="2">
    <source>
        <dbReference type="EMBL" id="KAK7754433.1"/>
    </source>
</evidence>
<dbReference type="EMBL" id="JAKJXP020000020">
    <property type="protein sequence ID" value="KAK7754433.1"/>
    <property type="molecule type" value="Genomic_DNA"/>
</dbReference>
<evidence type="ECO:0000313" key="3">
    <source>
        <dbReference type="Proteomes" id="UP001320420"/>
    </source>
</evidence>
<accession>A0AAN9V6I9</accession>
<dbReference type="AlphaFoldDB" id="A0AAN9V6I9"/>
<feature type="compositionally biased region" description="Basic and acidic residues" evidence="1">
    <location>
        <begin position="99"/>
        <end position="111"/>
    </location>
</feature>
<keyword evidence="3" id="KW-1185">Reference proteome</keyword>
<protein>
    <submittedName>
        <fullName evidence="2">Uncharacterized protein</fullName>
    </submittedName>
</protein>
<gene>
    <name evidence="2" type="ORF">SLS62_003453</name>
</gene>
<dbReference type="Proteomes" id="UP001320420">
    <property type="component" value="Unassembled WGS sequence"/>
</dbReference>
<reference evidence="2 3" key="1">
    <citation type="submission" date="2024-02" db="EMBL/GenBank/DDBJ databases">
        <title>De novo assembly and annotation of 12 fungi associated with fruit tree decline syndrome in Ontario, Canada.</title>
        <authorList>
            <person name="Sulman M."/>
            <person name="Ellouze W."/>
            <person name="Ilyukhin E."/>
        </authorList>
    </citation>
    <scope>NUCLEOTIDE SEQUENCE [LARGE SCALE GENOMIC DNA]</scope>
    <source>
        <strain evidence="2 3">M11/M66-122</strain>
    </source>
</reference>
<organism evidence="2 3">
    <name type="scientific">Diatrype stigma</name>
    <dbReference type="NCBI Taxonomy" id="117547"/>
    <lineage>
        <taxon>Eukaryota</taxon>
        <taxon>Fungi</taxon>
        <taxon>Dikarya</taxon>
        <taxon>Ascomycota</taxon>
        <taxon>Pezizomycotina</taxon>
        <taxon>Sordariomycetes</taxon>
        <taxon>Xylariomycetidae</taxon>
        <taxon>Xylariales</taxon>
        <taxon>Diatrypaceae</taxon>
        <taxon>Diatrype</taxon>
    </lineage>
</organism>